<organismHost>
    <name type="scientific">Alopecurus aequalis</name>
    <dbReference type="NCBI Taxonomy" id="114194"/>
</organismHost>
<dbReference type="InterPro" id="IPR008580">
    <property type="entry name" value="PPPDE_dom"/>
</dbReference>
<proteinExistence type="predicted"/>
<organismHost>
    <name type="scientific">Paspalum</name>
    <dbReference type="NCBI Taxonomy" id="147271"/>
</organismHost>
<evidence type="ECO:0000256" key="1">
    <source>
        <dbReference type="SAM" id="Coils"/>
    </source>
</evidence>
<organismHost>
    <name type="scientific">Nephotettix cincticeps</name>
    <name type="common">Green rice leafhopper</name>
    <name type="synonym">Selenocephalus cincticeps</name>
    <dbReference type="NCBI Taxonomy" id="94400"/>
</organismHost>
<dbReference type="GO" id="GO:0008233">
    <property type="term" value="F:peptidase activity"/>
    <property type="evidence" value="ECO:0007669"/>
    <property type="project" value="InterPro"/>
</dbReference>
<organismHost>
    <name type="scientific">Echinochloa crus-galli</name>
    <name type="common">Barnyard grass</name>
    <name type="synonym">Panicum crus-galli</name>
    <dbReference type="NCBI Taxonomy" id="90397"/>
</organismHost>
<reference evidence="3" key="1">
    <citation type="journal article" date="1994" name="Intervirology">
        <title>Nucleotide sequence of rice dwarf phytoreovirus genome segment 2: completion of sequence analyses of rice dwarf virus.</title>
        <authorList>
            <person name="Uyeda I."/>
            <person name="Suda N."/>
            <person name="Yamada N."/>
            <person name="Kudo H."/>
            <person name="Murao K."/>
            <person name="Suga H."/>
            <person name="Kimura I."/>
            <person name="Shikata E."/>
            <person name="Kitagawa Y."/>
            <person name="Kusano T.et."/>
            <person name="al"/>
        </authorList>
    </citation>
    <scope>NUCLEOTIDE SEQUENCE</scope>
    <source>
        <strain evidence="3">Akita</strain>
    </source>
</reference>
<organism evidence="3">
    <name type="scientific">Rice dwarf virus</name>
    <name type="common">RDV</name>
    <dbReference type="NCBI Taxonomy" id="10991"/>
    <lineage>
        <taxon>Viruses</taxon>
        <taxon>Riboviria</taxon>
        <taxon>Orthornavirae</taxon>
        <taxon>Duplornaviricota</taxon>
        <taxon>Resentoviricetes</taxon>
        <taxon>Reovirales</taxon>
        <taxon>Sedoreoviridae</taxon>
        <taxon>Phytoreovirus</taxon>
        <taxon>Phytoreovirus alphaoryzae</taxon>
    </lineage>
</organism>
<feature type="domain" description="PPPDE" evidence="2">
    <location>
        <begin position="929"/>
        <end position="1116"/>
    </location>
</feature>
<dbReference type="PROSITE" id="PS51858">
    <property type="entry name" value="PPPDE"/>
    <property type="match status" value="1"/>
</dbReference>
<sequence length="1116" mass="122995">MAYPNDVRNVWDVYNVFRDVPNREHLIRDIRNGLVTVRNLTNMLTNMERDDQLIIAQLSNMMKSLSIGVEKAQNELSKLKTTDADRAAVLAAYQTSVLNIERNTMLLTGYFKQLVLDLTGYVGASVYPILPFMITGDQSMMVDSIKINMKNVFDDKHEQEIVLPIHPACFVSTITEDTSSVVYADGDELYSVHVRHATMTMYVNVLGETVETRQLSMIGDSIVPDDFAPSLLILRFSQDSVGEVFYLSHDNMKKFLGYGLEYTDKYSIFDVTRRVSTTRNKIPDGFCSVDGVPYLDGWFIYQPSGISADSNICAIYNSYVLDTLRYITECEVDTLRSVYDQTSSTAFSKTDVLTSSLLTMQSNISALSAATPQLANDVITFDSTDLLSLGTVLTVSNEFTADDTILSTSLAGHCQVDYSEGSPQDKSMSISVSCDSSQLASSTVHSYSADILGHGLKGDRNMNLMINVPGLMNPQKVTVDYVYSDGYKLNFASVVAPGAPFWINATLQLSVSPSAHNMLSKLTPLDNDACPGLKAQANTPVLVSMTINLDDATPALGGEVIQNCVFKIHHGDDVYSFVTDFDVISYTSTSGTNCLKLISSVDITSQLPSDMVIYVMNGSPDAAFISGDSVNMSSVDWHQSTSQTVGNYVYTTMKAYWNVTSYDVEARPYTTYVPGKVNFTAVEHADVFVDDYNTGVNSYVIVNSRIYYKGTPLYIEVPSGSFIKVSYFTSPLKNPTVDTYNAEISRNSAYLIKANASLDSVAAMLNNISNRIDAMERLMEPTRAQQIAGVVSSIGGVISLGMPLLGAIVVTIGTIISIADPDKQGIDYHSVANAFMSWCQYAAVCRYEYGLLKRGDEKLDVLSFMPKRVVSDFKNKPDVISLPELGESVLRGSSTDYLDTGINIIYNDMQLLGQGKLSDWLNKTVSKVENNAANFFERNLDKSLANKEVLPMHARVEITQTEKIGDVYRTTILYTGINEGSYLGGDVFASRLGDKNILRMNGFESGPGRFKAIVESTTEVGNFRVVDWTVSGMSRYEIYAAAGEVYPSKDPSHADVQLLYESIVRDLTTRDGSFVLKHHDVLLLPGQLDAFEELIIKNASNYQYAFIGSNCSKLCA</sequence>
<gene>
    <name evidence="3" type="primary">S2</name>
</gene>
<evidence type="ECO:0000259" key="2">
    <source>
        <dbReference type="PROSITE" id="PS51858"/>
    </source>
</evidence>
<organismHost>
    <name type="scientific">Oryza sativa</name>
    <name type="common">Rice</name>
    <dbReference type="NCBI Taxonomy" id="4530"/>
</organismHost>
<accession>Q18MZ3</accession>
<evidence type="ECO:0000313" key="3">
    <source>
        <dbReference type="EMBL" id="BAE96578.1"/>
    </source>
</evidence>
<reference evidence="3" key="2">
    <citation type="submission" date="2006-06" db="EMBL/GenBank/DDBJ databases">
        <authorList>
            <person name="Suzuki N."/>
        </authorList>
    </citation>
    <scope>NUCLEOTIDE SEQUENCE</scope>
    <source>
        <strain evidence="3">Akita</strain>
    </source>
</reference>
<feature type="coiled-coil region" evidence="1">
    <location>
        <begin position="55"/>
        <end position="82"/>
    </location>
</feature>
<name>Q18MZ3_RDV</name>
<keyword evidence="1" id="KW-0175">Coiled coil</keyword>
<protein>
    <submittedName>
        <fullName evidence="3">p2 outer capsid protein</fullName>
    </submittedName>
</protein>
<dbReference type="EMBL" id="AB263418">
    <property type="protein sequence ID" value="BAE96578.1"/>
    <property type="molecule type" value="Genomic_RNA"/>
</dbReference>